<sequence length="214" mass="22624">MEFNITQDAAEGTLKLVALPGDYDAIPVVSEVDISAVPLNQHPDRLAVALCLLFGNSISGVFKMPGNGCSPHVASAIQRFLEPVAVHVFPVNTVPQRKAVGERDGQLDVGVTASRGGAEKCACAIRIGNMDQLVGSMASSDEISVSSNAGMLTIGEPSLLRKALPKIGVAVLFCEDLMIGRVLLPKEMVQQAGGEEAERLRRLLDSCALCLAWT</sequence>
<dbReference type="EMBL" id="VUOD01000003">
    <property type="protein sequence ID" value="KAA2285367.1"/>
    <property type="molecule type" value="Genomic_DNA"/>
</dbReference>
<accession>A0A5B2ZBK4</accession>
<reference evidence="1 2" key="2">
    <citation type="submission" date="2019-09" db="EMBL/GenBank/DDBJ databases">
        <authorList>
            <person name="Mazur A."/>
        </authorList>
    </citation>
    <scope>NUCLEOTIDE SEQUENCE [LARGE SCALE GENOMIC DNA]</scope>
    <source>
        <strain evidence="1 2">3729k</strain>
    </source>
</reference>
<reference evidence="1 2" key="1">
    <citation type="submission" date="2019-09" db="EMBL/GenBank/DDBJ databases">
        <title>Arenimonas chukotkensis sp. nov., a bacterium isolated from Chukotka hot spring, Arctic region, Russia.</title>
        <authorList>
            <person name="Zayulina K.S."/>
            <person name="Prokofeva M.I."/>
            <person name="Elcheninov A.G."/>
            <person name="Novikov A."/>
            <person name="Kochetkova T.V."/>
            <person name="Kublanov I.V."/>
        </authorList>
    </citation>
    <scope>NUCLEOTIDE SEQUENCE [LARGE SCALE GENOMIC DNA]</scope>
    <source>
        <strain evidence="1 2">3729k</strain>
    </source>
</reference>
<dbReference type="AlphaFoldDB" id="A0A5B2ZBK4"/>
<evidence type="ECO:0000313" key="1">
    <source>
        <dbReference type="EMBL" id="KAA2285367.1"/>
    </source>
</evidence>
<proteinExistence type="predicted"/>
<protein>
    <submittedName>
        <fullName evidence="1">Uncharacterized protein</fullName>
    </submittedName>
</protein>
<dbReference type="Proteomes" id="UP000322165">
    <property type="component" value="Unassembled WGS sequence"/>
</dbReference>
<gene>
    <name evidence="1" type="ORF">F0415_05480</name>
</gene>
<dbReference type="RefSeq" id="WP_149860194.1">
    <property type="nucleotide sequence ID" value="NZ_VUOD01000003.1"/>
</dbReference>
<comment type="caution">
    <text evidence="1">The sequence shown here is derived from an EMBL/GenBank/DDBJ whole genome shotgun (WGS) entry which is preliminary data.</text>
</comment>
<evidence type="ECO:0000313" key="2">
    <source>
        <dbReference type="Proteomes" id="UP000322165"/>
    </source>
</evidence>
<keyword evidence="2" id="KW-1185">Reference proteome</keyword>
<organism evidence="1 2">
    <name type="scientific">Arenimonas fontis</name>
    <dbReference type="NCBI Taxonomy" id="2608255"/>
    <lineage>
        <taxon>Bacteria</taxon>
        <taxon>Pseudomonadati</taxon>
        <taxon>Pseudomonadota</taxon>
        <taxon>Gammaproteobacteria</taxon>
        <taxon>Lysobacterales</taxon>
        <taxon>Lysobacteraceae</taxon>
        <taxon>Arenimonas</taxon>
    </lineage>
</organism>
<name>A0A5B2ZBK4_9GAMM</name>